<reference evidence="6" key="1">
    <citation type="journal article" date="2022" name="Microbiol. Resour. Announc.">
        <title>Draft Genome Sequence of a Methanogenic Archaeon from West Spitsbergen Permafrost.</title>
        <authorList>
            <person name="Trubitsyn V."/>
            <person name="Rivkina E."/>
            <person name="Shcherbakova V."/>
        </authorList>
    </citation>
    <scope>NUCLEOTIDE SEQUENCE [LARGE SCALE GENOMIC DNA]</scope>
    <source>
        <strain evidence="6">VT</strain>
    </source>
</reference>
<comment type="caution">
    <text evidence="4">Lacks conserved residue(s) required for the propagation of feature annotation.</text>
</comment>
<dbReference type="RefSeq" id="WP_223791646.1">
    <property type="nucleotide sequence ID" value="NZ_JAIOUQ010000009.1"/>
</dbReference>
<gene>
    <name evidence="4 5" type="primary">aroD</name>
    <name evidence="5" type="ORF">K8N75_08470</name>
</gene>
<dbReference type="GO" id="GO:0003855">
    <property type="term" value="F:3-dehydroquinate dehydratase activity"/>
    <property type="evidence" value="ECO:0007669"/>
    <property type="project" value="UniProtKB-UniRule"/>
</dbReference>
<dbReference type="EMBL" id="JAIOUQ010000009">
    <property type="protein sequence ID" value="MBZ2166071.1"/>
    <property type="molecule type" value="Genomic_DNA"/>
</dbReference>
<comment type="subunit">
    <text evidence="4">Homodimer.</text>
</comment>
<dbReference type="AlphaFoldDB" id="A0A8T5V2I4"/>
<feature type="binding site" evidence="4">
    <location>
        <position position="183"/>
    </location>
    <ligand>
        <name>3-dehydroquinate</name>
        <dbReference type="ChEBI" id="CHEBI:32364"/>
    </ligand>
</feature>
<comment type="catalytic activity">
    <reaction evidence="1 4">
        <text>3-dehydroquinate = 3-dehydroshikimate + H2O</text>
        <dbReference type="Rhea" id="RHEA:21096"/>
        <dbReference type="ChEBI" id="CHEBI:15377"/>
        <dbReference type="ChEBI" id="CHEBI:16630"/>
        <dbReference type="ChEBI" id="CHEBI:32364"/>
        <dbReference type="EC" id="4.2.1.10"/>
    </reaction>
</comment>
<dbReference type="InterPro" id="IPR050146">
    <property type="entry name" value="Type-I_3-dehydroquinase"/>
</dbReference>
<evidence type="ECO:0000313" key="6">
    <source>
        <dbReference type="Proteomes" id="UP000825933"/>
    </source>
</evidence>
<dbReference type="Gene3D" id="3.20.20.70">
    <property type="entry name" value="Aldolase class I"/>
    <property type="match status" value="1"/>
</dbReference>
<organism evidence="5 6">
    <name type="scientific">Methanobacterium spitsbergense</name>
    <dbReference type="NCBI Taxonomy" id="2874285"/>
    <lineage>
        <taxon>Archaea</taxon>
        <taxon>Methanobacteriati</taxon>
        <taxon>Methanobacteriota</taxon>
        <taxon>Methanomada group</taxon>
        <taxon>Methanobacteria</taxon>
        <taxon>Methanobacteriales</taxon>
        <taxon>Methanobacteriaceae</taxon>
        <taxon>Methanobacterium</taxon>
    </lineage>
</organism>
<proteinExistence type="inferred from homology"/>
<sequence>MNNRAMICVPIFEKNYESVLQSAKNSIEAGADLLELRIDVMNNPNPDDVSSIIKEINFPLIATNRKMEEGGFFKGSESERIDILLGAAKHANIVDIELETEDEYLKKIINGSKSTIISYHDFNKTPSIDFLLEIVRREKKLGVIAKFSVMPQNISDTLVVLNVLSQVQDTIGIAMGDIGMYTRIIAPLFGSPITFASLNNKSAPGQLDIVTTKNFLYKLGNWR</sequence>
<evidence type="ECO:0000256" key="1">
    <source>
        <dbReference type="ARBA" id="ARBA00001864"/>
    </source>
</evidence>
<dbReference type="CDD" id="cd00502">
    <property type="entry name" value="DHQase_I"/>
    <property type="match status" value="1"/>
</dbReference>
<dbReference type="EC" id="4.2.1.10" evidence="4"/>
<accession>A0A8T5V2I4</accession>
<dbReference type="GO" id="GO:0008652">
    <property type="term" value="P:amino acid biosynthetic process"/>
    <property type="evidence" value="ECO:0007669"/>
    <property type="project" value="UniProtKB-KW"/>
</dbReference>
<feature type="binding site" evidence="4">
    <location>
        <position position="202"/>
    </location>
    <ligand>
        <name>3-dehydroquinate</name>
        <dbReference type="ChEBI" id="CHEBI:32364"/>
    </ligand>
</feature>
<dbReference type="GO" id="GO:0046279">
    <property type="term" value="P:3,4-dihydroxybenzoate biosynthetic process"/>
    <property type="evidence" value="ECO:0007669"/>
    <property type="project" value="TreeGrafter"/>
</dbReference>
<comment type="pathway">
    <text evidence="4">Metabolic intermediate biosynthesis; chorismate biosynthesis; chorismate from D-erythrose 4-phosphate and phosphoenolpyruvate: step 3/7.</text>
</comment>
<evidence type="ECO:0000256" key="4">
    <source>
        <dbReference type="HAMAP-Rule" id="MF_00214"/>
    </source>
</evidence>
<name>A0A8T5V2I4_9EURY</name>
<feature type="binding site" evidence="4">
    <location>
        <position position="65"/>
    </location>
    <ligand>
        <name>3-dehydroquinate</name>
        <dbReference type="ChEBI" id="CHEBI:32364"/>
    </ligand>
</feature>
<dbReference type="GO" id="GO:0009073">
    <property type="term" value="P:aromatic amino acid family biosynthetic process"/>
    <property type="evidence" value="ECO:0007669"/>
    <property type="project" value="UniProtKB-KW"/>
</dbReference>
<dbReference type="NCBIfam" id="TIGR01093">
    <property type="entry name" value="aroD"/>
    <property type="match status" value="1"/>
</dbReference>
<dbReference type="Proteomes" id="UP000825933">
    <property type="component" value="Unassembled WGS sequence"/>
</dbReference>
<keyword evidence="4" id="KW-0057">Aromatic amino acid biosynthesis</keyword>
<evidence type="ECO:0000313" key="5">
    <source>
        <dbReference type="EMBL" id="MBZ2166071.1"/>
    </source>
</evidence>
<comment type="caution">
    <text evidence="5">The sequence shown here is derived from an EMBL/GenBank/DDBJ whole genome shotgun (WGS) entry which is preliminary data.</text>
</comment>
<dbReference type="HAMAP" id="MF_00214">
    <property type="entry name" value="AroD"/>
    <property type="match status" value="1"/>
</dbReference>
<dbReference type="SUPFAM" id="SSF51569">
    <property type="entry name" value="Aldolase"/>
    <property type="match status" value="1"/>
</dbReference>
<feature type="active site" description="Proton donor/acceptor" evidence="4">
    <location>
        <position position="120"/>
    </location>
</feature>
<keyword evidence="3 4" id="KW-0704">Schiff base</keyword>
<dbReference type="InterPro" id="IPR001381">
    <property type="entry name" value="DHquinase_I"/>
</dbReference>
<dbReference type="PANTHER" id="PTHR43699:SF1">
    <property type="entry name" value="3-DEHYDROQUINATE DEHYDRATASE"/>
    <property type="match status" value="1"/>
</dbReference>
<keyword evidence="4" id="KW-0028">Amino-acid biosynthesis</keyword>
<dbReference type="PANTHER" id="PTHR43699">
    <property type="entry name" value="3-DEHYDROQUINATE DEHYDRATASE"/>
    <property type="match status" value="1"/>
</dbReference>
<feature type="binding site" evidence="4">
    <location>
        <position position="206"/>
    </location>
    <ligand>
        <name>3-dehydroquinate</name>
        <dbReference type="ChEBI" id="CHEBI:32364"/>
    </ligand>
</feature>
<keyword evidence="6" id="KW-1185">Reference proteome</keyword>
<dbReference type="InterPro" id="IPR013785">
    <property type="entry name" value="Aldolase_TIM"/>
</dbReference>
<comment type="similarity">
    <text evidence="4">Belongs to the type-I 3-dehydroquinase family.</text>
</comment>
<dbReference type="Pfam" id="PF01487">
    <property type="entry name" value="DHquinase_I"/>
    <property type="match status" value="1"/>
</dbReference>
<evidence type="ECO:0000256" key="3">
    <source>
        <dbReference type="ARBA" id="ARBA00023270"/>
    </source>
</evidence>
<keyword evidence="2 4" id="KW-0456">Lyase</keyword>
<evidence type="ECO:0000256" key="2">
    <source>
        <dbReference type="ARBA" id="ARBA00023239"/>
    </source>
</evidence>
<comment type="function">
    <text evidence="4">Involved in the third step of the chorismate pathway, which leads to the biosynthesis of aromatic amino acids. Catalyzes the cis-dehydration of 3-dehydroquinate (DHQ) and introduces the first double bond of the aromatic ring to yield 3-dehydroshikimate.</text>
</comment>
<feature type="binding site" evidence="4">
    <location>
        <begin position="35"/>
        <end position="37"/>
    </location>
    <ligand>
        <name>3-dehydroquinate</name>
        <dbReference type="ChEBI" id="CHEBI:32364"/>
    </ligand>
</feature>
<feature type="active site" description="Schiff-base intermediate with substrate" evidence="4">
    <location>
        <position position="146"/>
    </location>
</feature>
<dbReference type="GO" id="GO:0009423">
    <property type="term" value="P:chorismate biosynthetic process"/>
    <property type="evidence" value="ECO:0007669"/>
    <property type="project" value="UniProtKB-UniRule"/>
</dbReference>
<protein>
    <recommendedName>
        <fullName evidence="4">3-dehydroquinate dehydratase</fullName>
        <shortName evidence="4">3-dehydroquinase</shortName>
        <ecNumber evidence="4">4.2.1.10</ecNumber>
    </recommendedName>
    <alternativeName>
        <fullName evidence="4">Type I DHQase</fullName>
    </alternativeName>
    <alternativeName>
        <fullName evidence="4">Type I dehydroquinase</fullName>
        <shortName evidence="4">DHQ1</shortName>
    </alternativeName>
</protein>